<organism evidence="1">
    <name type="scientific">bioreactor metagenome</name>
    <dbReference type="NCBI Taxonomy" id="1076179"/>
    <lineage>
        <taxon>unclassified sequences</taxon>
        <taxon>metagenomes</taxon>
        <taxon>ecological metagenomes</taxon>
    </lineage>
</organism>
<gene>
    <name evidence="1" type="ORF">SDC9_187196</name>
</gene>
<comment type="caution">
    <text evidence="1">The sequence shown here is derived from an EMBL/GenBank/DDBJ whole genome shotgun (WGS) entry which is preliminary data.</text>
</comment>
<accession>A0A645HKZ4</accession>
<sequence>MYPKIAPKEVTRDILLSSIKSTTTKNATPKGADLLISMVLLIKIDITKKVIPFAKILL</sequence>
<evidence type="ECO:0000313" key="1">
    <source>
        <dbReference type="EMBL" id="MPN39668.1"/>
    </source>
</evidence>
<proteinExistence type="predicted"/>
<reference evidence="1" key="1">
    <citation type="submission" date="2019-08" db="EMBL/GenBank/DDBJ databases">
        <authorList>
            <person name="Kucharzyk K."/>
            <person name="Murdoch R.W."/>
            <person name="Higgins S."/>
            <person name="Loffler F."/>
        </authorList>
    </citation>
    <scope>NUCLEOTIDE SEQUENCE</scope>
</reference>
<protein>
    <submittedName>
        <fullName evidence="1">Uncharacterized protein</fullName>
    </submittedName>
</protein>
<dbReference type="AlphaFoldDB" id="A0A645HKZ4"/>
<name>A0A645HKZ4_9ZZZZ</name>
<dbReference type="EMBL" id="VSSQ01095615">
    <property type="protein sequence ID" value="MPN39668.1"/>
    <property type="molecule type" value="Genomic_DNA"/>
</dbReference>